<reference evidence="1 2" key="1">
    <citation type="submission" date="2016-02" db="EMBL/GenBank/DDBJ databases">
        <title>Genome sequence of Halalkalicoccus paucihalophilus DSM 24557.</title>
        <authorList>
            <person name="Poehlein A."/>
            <person name="Daniel R."/>
        </authorList>
    </citation>
    <scope>NUCLEOTIDE SEQUENCE [LARGE SCALE GENOMIC DNA]</scope>
    <source>
        <strain evidence="1 2">DSM 24557</strain>
    </source>
</reference>
<dbReference type="OrthoDB" id="267837at2157"/>
<keyword evidence="2" id="KW-1185">Reference proteome</keyword>
<evidence type="ECO:0000313" key="2">
    <source>
        <dbReference type="Proteomes" id="UP000075321"/>
    </source>
</evidence>
<accession>A0A151AFP1</accession>
<evidence type="ECO:0000313" key="1">
    <source>
        <dbReference type="EMBL" id="KYH26382.1"/>
    </source>
</evidence>
<organism evidence="1 2">
    <name type="scientific">Halalkalicoccus paucihalophilus</name>
    <dbReference type="NCBI Taxonomy" id="1008153"/>
    <lineage>
        <taxon>Archaea</taxon>
        <taxon>Methanobacteriati</taxon>
        <taxon>Methanobacteriota</taxon>
        <taxon>Stenosarchaea group</taxon>
        <taxon>Halobacteria</taxon>
        <taxon>Halobacteriales</taxon>
        <taxon>Halococcaceae</taxon>
        <taxon>Halalkalicoccus</taxon>
    </lineage>
</organism>
<dbReference type="EMBL" id="LTAZ01000004">
    <property type="protein sequence ID" value="KYH26382.1"/>
    <property type="molecule type" value="Genomic_DNA"/>
</dbReference>
<proteinExistence type="predicted"/>
<dbReference type="RefSeq" id="WP_066381053.1">
    <property type="nucleotide sequence ID" value="NZ_LTAZ01000004.1"/>
</dbReference>
<dbReference type="AlphaFoldDB" id="A0A151AFP1"/>
<name>A0A151AFP1_9EURY</name>
<protein>
    <submittedName>
        <fullName evidence="1">Uncharacterized protein</fullName>
    </submittedName>
</protein>
<gene>
    <name evidence="1" type="ORF">HAPAU_14800</name>
</gene>
<dbReference type="Proteomes" id="UP000075321">
    <property type="component" value="Unassembled WGS sequence"/>
</dbReference>
<dbReference type="PATRIC" id="fig|1008153.3.peg.1494"/>
<comment type="caution">
    <text evidence="1">The sequence shown here is derived from an EMBL/GenBank/DDBJ whole genome shotgun (WGS) entry which is preliminary data.</text>
</comment>
<sequence>MTIPLSEALEEAHYVTFSGDRRVMAVWYGAHTVSFFLADDPAAITHVESVPIGEYRFGETSREDAEGTIESTFAEYRGEIP</sequence>